<dbReference type="Proteomes" id="UP000006035">
    <property type="component" value="Unassembled WGS sequence"/>
</dbReference>
<name>A0ABP2L8T4_9LACO</name>
<keyword evidence="2" id="KW-0540">Nuclease</keyword>
<dbReference type="PIRSF" id="PIRSF016080">
    <property type="entry name" value="Restrict_endonuc_II_DpmII"/>
    <property type="match status" value="1"/>
</dbReference>
<dbReference type="EMBL" id="AFTL01000015">
    <property type="protein sequence ID" value="EGS36773.1"/>
    <property type="molecule type" value="Genomic_DNA"/>
</dbReference>
<organism evidence="2 3">
    <name type="scientific">Limosilactobacillus oris F0423</name>
    <dbReference type="NCBI Taxonomy" id="944562"/>
    <lineage>
        <taxon>Bacteria</taxon>
        <taxon>Bacillati</taxon>
        <taxon>Bacillota</taxon>
        <taxon>Bacilli</taxon>
        <taxon>Lactobacillales</taxon>
        <taxon>Lactobacillaceae</taxon>
        <taxon>Limosilactobacillus</taxon>
    </lineage>
</organism>
<dbReference type="InterPro" id="IPR021191">
    <property type="entry name" value="Restrct_endonuc_II_DpnII"/>
</dbReference>
<gene>
    <name evidence="2" type="ORF">HMPREF9102_1902</name>
</gene>
<dbReference type="Pfam" id="PF04556">
    <property type="entry name" value="DpnII"/>
    <property type="match status" value="1"/>
</dbReference>
<keyword evidence="3" id="KW-1185">Reference proteome</keyword>
<dbReference type="InterPro" id="IPR007637">
    <property type="entry name" value="Restrct_endonuc_II_DpnII-like"/>
</dbReference>
<evidence type="ECO:0000313" key="3">
    <source>
        <dbReference type="Proteomes" id="UP000006035"/>
    </source>
</evidence>
<protein>
    <submittedName>
        <fullName evidence="2">DpmII restriction endonuclease</fullName>
    </submittedName>
</protein>
<sequence>MNLTQYLTSPIDTKFRYFMDTRFSTNRTPSYWINWDNVLQNMASVEISLNTLNYLVGKDNIKGLAKTLFTKQPELLQAIPILLASREEDIDVLAFNQNGEMYSYDVDFSKPDLSKLDNYIKFMDESGLFNFLQNDLKMSLVDYVYGVQAGLDTNGRKNRSGTQNEIILERNLKDITFNDSNLKYKTQATGKWIKKNWDITVPEVLQKGKKGGRRYDGAVLNKAQRSVTIIETNFYGDGGSKLKAVAGEFSSLYETSLRDAHDVKFVWISDGPGWLKAKNPMREAFDVIPVIINLQMVKNGFLKEIVNMSNDKIHSLSAYYQF</sequence>
<dbReference type="RefSeq" id="WP_003712088.1">
    <property type="nucleotide sequence ID" value="NZ_AFTL01000015.1"/>
</dbReference>
<accession>A0ABP2L8T4</accession>
<reference evidence="2 3" key="1">
    <citation type="submission" date="2011-05" db="EMBL/GenBank/DDBJ databases">
        <authorList>
            <person name="Durkin A.S."/>
            <person name="Kim M."/>
            <person name="Radune D."/>
            <person name="Hostetler J."/>
            <person name="Torralba M."/>
            <person name="Gillis M."/>
            <person name="Methe B."/>
            <person name="Sutton G."/>
            <person name="Nelson K.E."/>
        </authorList>
    </citation>
    <scope>NUCLEOTIDE SEQUENCE [LARGE SCALE GENOMIC DNA]</scope>
    <source>
        <strain evidence="2 3">F0423</strain>
    </source>
</reference>
<feature type="domain" description="Restriction endonuclease type II DpnII-like" evidence="1">
    <location>
        <begin position="15"/>
        <end position="304"/>
    </location>
</feature>
<proteinExistence type="predicted"/>
<keyword evidence="2" id="KW-0255">Endonuclease</keyword>
<evidence type="ECO:0000313" key="2">
    <source>
        <dbReference type="EMBL" id="EGS36773.1"/>
    </source>
</evidence>
<evidence type="ECO:0000259" key="1">
    <source>
        <dbReference type="Pfam" id="PF04556"/>
    </source>
</evidence>
<dbReference type="GO" id="GO:0004519">
    <property type="term" value="F:endonuclease activity"/>
    <property type="evidence" value="ECO:0007669"/>
    <property type="project" value="UniProtKB-KW"/>
</dbReference>
<comment type="caution">
    <text evidence="2">The sequence shown here is derived from an EMBL/GenBank/DDBJ whole genome shotgun (WGS) entry which is preliminary data.</text>
</comment>
<keyword evidence="2" id="KW-0378">Hydrolase</keyword>